<feature type="transmembrane region" description="Helical" evidence="1">
    <location>
        <begin position="6"/>
        <end position="26"/>
    </location>
</feature>
<dbReference type="PATRIC" id="fig|545697.3.peg.2012"/>
<keyword evidence="1" id="KW-0812">Transmembrane</keyword>
<dbReference type="GO" id="GO:0004519">
    <property type="term" value="F:endonuclease activity"/>
    <property type="evidence" value="ECO:0007669"/>
    <property type="project" value="InterPro"/>
</dbReference>
<dbReference type="eggNOG" id="ENOG5030GMG">
    <property type="taxonomic scope" value="Bacteria"/>
</dbReference>
<gene>
    <name evidence="3" type="ORF">HMPREF0216_02046</name>
</gene>
<dbReference type="AlphaFoldDB" id="L1QE48"/>
<organism evidence="3 4">
    <name type="scientific">Clostridium celatum DSM 1785</name>
    <dbReference type="NCBI Taxonomy" id="545697"/>
    <lineage>
        <taxon>Bacteria</taxon>
        <taxon>Bacillati</taxon>
        <taxon>Bacillota</taxon>
        <taxon>Clostridia</taxon>
        <taxon>Eubacteriales</taxon>
        <taxon>Clostridiaceae</taxon>
        <taxon>Clostridium</taxon>
    </lineage>
</organism>
<dbReference type="OrthoDB" id="1926351at2"/>
<keyword evidence="4" id="KW-1185">Reference proteome</keyword>
<keyword evidence="1" id="KW-1133">Transmembrane helix</keyword>
<dbReference type="Gene3D" id="3.40.1350.10">
    <property type="match status" value="1"/>
</dbReference>
<sequence>MIFLIIKYIPLLVLLFFSLKLLISYVEKSTNSLKNKVEDSKIENGILSIKDLQKNNYDRFIKTIEYYLKFNGFTNISLIENGTSELTSFTATLNNEKIYISCSQNTLLGKEAKDEDNWSLTGRPDIQCFLARIISNNYSKGIFITNSSFTPLAIDFVNEVNNKNSNIELKLINGYELTRSVRNFNDYCFKEDLINEV</sequence>
<evidence type="ECO:0000313" key="4">
    <source>
        <dbReference type="Proteomes" id="UP000010420"/>
    </source>
</evidence>
<feature type="domain" description="Restriction endonuclease type IV Mrr" evidence="2">
    <location>
        <begin position="54"/>
        <end position="179"/>
    </location>
</feature>
<dbReference type="HOGENOM" id="CLU_1382012_0_0_9"/>
<comment type="caution">
    <text evidence="3">The sequence shown here is derived from an EMBL/GenBank/DDBJ whole genome shotgun (WGS) entry which is preliminary data.</text>
</comment>
<dbReference type="InterPro" id="IPR011856">
    <property type="entry name" value="tRNA_endonuc-like_dom_sf"/>
</dbReference>
<keyword evidence="1" id="KW-0472">Membrane</keyword>
<dbReference type="EMBL" id="AMEZ01000058">
    <property type="protein sequence ID" value="EKY26264.1"/>
    <property type="molecule type" value="Genomic_DNA"/>
</dbReference>
<evidence type="ECO:0000256" key="1">
    <source>
        <dbReference type="SAM" id="Phobius"/>
    </source>
</evidence>
<dbReference type="InterPro" id="IPR007560">
    <property type="entry name" value="Restrct_endonuc_IV_Mrr"/>
</dbReference>
<dbReference type="GO" id="GO:0003677">
    <property type="term" value="F:DNA binding"/>
    <property type="evidence" value="ECO:0007669"/>
    <property type="project" value="InterPro"/>
</dbReference>
<accession>L1QE48</accession>
<name>L1QE48_9CLOT</name>
<evidence type="ECO:0000313" key="3">
    <source>
        <dbReference type="EMBL" id="EKY26264.1"/>
    </source>
</evidence>
<reference evidence="3 4" key="1">
    <citation type="submission" date="2012-05" db="EMBL/GenBank/DDBJ databases">
        <authorList>
            <person name="Weinstock G."/>
            <person name="Sodergren E."/>
            <person name="Lobos E.A."/>
            <person name="Fulton L."/>
            <person name="Fulton R."/>
            <person name="Courtney L."/>
            <person name="Fronick C."/>
            <person name="O'Laughlin M."/>
            <person name="Godfrey J."/>
            <person name="Wilson R.M."/>
            <person name="Miner T."/>
            <person name="Farmer C."/>
            <person name="Delehaunty K."/>
            <person name="Cordes M."/>
            <person name="Minx P."/>
            <person name="Tomlinson C."/>
            <person name="Chen J."/>
            <person name="Wollam A."/>
            <person name="Pepin K.H."/>
            <person name="Bhonagiri V."/>
            <person name="Zhang X."/>
            <person name="Suruliraj S."/>
            <person name="Warren W."/>
            <person name="Mitreva M."/>
            <person name="Mardis E.R."/>
            <person name="Wilson R.K."/>
        </authorList>
    </citation>
    <scope>NUCLEOTIDE SEQUENCE [LARGE SCALE GENOMIC DNA]</scope>
    <source>
        <strain evidence="3 4">DSM 1785</strain>
    </source>
</reference>
<dbReference type="GO" id="GO:0009307">
    <property type="term" value="P:DNA restriction-modification system"/>
    <property type="evidence" value="ECO:0007669"/>
    <property type="project" value="InterPro"/>
</dbReference>
<dbReference type="Pfam" id="PF04471">
    <property type="entry name" value="Mrr_cat"/>
    <property type="match status" value="1"/>
</dbReference>
<protein>
    <recommendedName>
        <fullName evidence="2">Restriction endonuclease type IV Mrr domain-containing protein</fullName>
    </recommendedName>
</protein>
<dbReference type="STRING" id="545697.HMPREF0216_02046"/>
<proteinExistence type="predicted"/>
<evidence type="ECO:0000259" key="2">
    <source>
        <dbReference type="Pfam" id="PF04471"/>
    </source>
</evidence>
<dbReference type="Proteomes" id="UP000010420">
    <property type="component" value="Unassembled WGS sequence"/>
</dbReference>